<evidence type="ECO:0000256" key="4">
    <source>
        <dbReference type="PIRSR" id="PIRSR001365-2"/>
    </source>
</evidence>
<proteinExistence type="inferred from homology"/>
<organism evidence="5">
    <name type="scientific">Microvirga ossetica</name>
    <dbReference type="NCBI Taxonomy" id="1882682"/>
    <lineage>
        <taxon>Bacteria</taxon>
        <taxon>Pseudomonadati</taxon>
        <taxon>Pseudomonadota</taxon>
        <taxon>Alphaproteobacteria</taxon>
        <taxon>Hyphomicrobiales</taxon>
        <taxon>Methylobacteriaceae</taxon>
        <taxon>Microvirga</taxon>
    </lineage>
</organism>
<evidence type="ECO:0000256" key="2">
    <source>
        <dbReference type="ARBA" id="ARBA00023239"/>
    </source>
</evidence>
<dbReference type="PANTHER" id="PTHR12128:SF66">
    <property type="entry name" value="4-HYDROXY-2-OXOGLUTARATE ALDOLASE, MITOCHONDRIAL"/>
    <property type="match status" value="1"/>
</dbReference>
<dbReference type="Pfam" id="PF00701">
    <property type="entry name" value="DHDPS"/>
    <property type="match status" value="1"/>
</dbReference>
<dbReference type="AlphaFoldDB" id="A0A1B2EY52"/>
<evidence type="ECO:0008006" key="6">
    <source>
        <dbReference type="Google" id="ProtNLM"/>
    </source>
</evidence>
<evidence type="ECO:0000313" key="5">
    <source>
        <dbReference type="EMBL" id="ANY84837.1"/>
    </source>
</evidence>
<sequence length="298" mass="32549">MYPVLYAFFDSNGRLDTEAMRRQVEHCIGAGAHGLMALGLVTEVNKMDVRERMELVELVGALNQGRVPFAVTVGEPSIAGQIAFAREARAAGADWVILQPPPARGGGEPELIRFFGSVADALDCPVAIQHNPFNLDVWLSVDGMVSLHRQHANITVLKGEGTAVETERLIAGTDGRLAVFAGHGGIEYLSNLRAGAAGLIPAPDCLPIQVRIYELFREGSPEALAEAERLHKELLPLIVYMIRSIPSLLCYGKRFMAERLELAEVFDRAPAVTPTEFGLSEMRRLLDNLKRLERATPG</sequence>
<keyword evidence="2 3" id="KW-0456">Lyase</keyword>
<dbReference type="EMBL" id="CP016619">
    <property type="protein sequence ID" value="ANY84837.1"/>
    <property type="molecule type" value="Genomic_DNA"/>
</dbReference>
<dbReference type="SMART" id="SM01130">
    <property type="entry name" value="DHDPS"/>
    <property type="match status" value="1"/>
</dbReference>
<evidence type="ECO:0000256" key="3">
    <source>
        <dbReference type="PIRNR" id="PIRNR001365"/>
    </source>
</evidence>
<evidence type="ECO:0000256" key="1">
    <source>
        <dbReference type="ARBA" id="ARBA00007592"/>
    </source>
</evidence>
<feature type="binding site" evidence="4">
    <location>
        <position position="200"/>
    </location>
    <ligand>
        <name>pyruvate</name>
        <dbReference type="ChEBI" id="CHEBI:15361"/>
    </ligand>
</feature>
<dbReference type="Gene3D" id="3.20.20.70">
    <property type="entry name" value="Aldolase class I"/>
    <property type="match status" value="1"/>
</dbReference>
<dbReference type="KEGG" id="moc:BB934_41555"/>
<dbReference type="SUPFAM" id="SSF51569">
    <property type="entry name" value="Aldolase"/>
    <property type="match status" value="1"/>
</dbReference>
<dbReference type="GO" id="GO:0008840">
    <property type="term" value="F:4-hydroxy-tetrahydrodipicolinate synthase activity"/>
    <property type="evidence" value="ECO:0007669"/>
    <property type="project" value="TreeGrafter"/>
</dbReference>
<geneLocation type="plasmid" evidence="5">
    <name>unnamed2</name>
</geneLocation>
<dbReference type="CDD" id="cd00408">
    <property type="entry name" value="DHDPS-like"/>
    <property type="match status" value="1"/>
</dbReference>
<dbReference type="PANTHER" id="PTHR12128">
    <property type="entry name" value="DIHYDRODIPICOLINATE SYNTHASE"/>
    <property type="match status" value="1"/>
</dbReference>
<dbReference type="InterPro" id="IPR002220">
    <property type="entry name" value="DapA-like"/>
</dbReference>
<accession>A0A1B2EY52</accession>
<reference evidence="5" key="1">
    <citation type="submission" date="2016-07" db="EMBL/GenBank/DDBJ databases">
        <title>Microvirga ossetica sp. nov. a new species of rhizobia isolated from root nodules of the legume species Vicia alpestris Steven originated from North Ossetia region in the Caucasus.</title>
        <authorList>
            <person name="Safronova V.I."/>
            <person name="Kuznetsova I.G."/>
            <person name="Sazanova A.L."/>
            <person name="Belimov A."/>
            <person name="Andronov E."/>
            <person name="Osledkin Y.S."/>
            <person name="Onishchuk O.P."/>
            <person name="Kurchak O.N."/>
            <person name="Shaposhnikov A.I."/>
            <person name="Willems A."/>
            <person name="Tikhonovich I.A."/>
        </authorList>
    </citation>
    <scope>NUCLEOTIDE SEQUENCE [LARGE SCALE GENOMIC DNA]</scope>
    <source>
        <strain evidence="5">V5/3M</strain>
        <plasmid evidence="5">unnamed2</plasmid>
    </source>
</reference>
<name>A0A1B2EY52_9HYPH</name>
<comment type="similarity">
    <text evidence="1 3">Belongs to the DapA family.</text>
</comment>
<protein>
    <recommendedName>
        <fullName evidence="6">Dihydrodipicolinate synthase family protein</fullName>
    </recommendedName>
</protein>
<keyword evidence="5" id="KW-0614">Plasmid</keyword>
<dbReference type="InterPro" id="IPR013785">
    <property type="entry name" value="Aldolase_TIM"/>
</dbReference>
<dbReference type="PIRSF" id="PIRSF001365">
    <property type="entry name" value="DHDPS"/>
    <property type="match status" value="1"/>
</dbReference>
<gene>
    <name evidence="5" type="ORF">BB934_41555</name>
</gene>